<evidence type="ECO:0000313" key="3">
    <source>
        <dbReference type="Proteomes" id="UP000299102"/>
    </source>
</evidence>
<sequence>MLFNQCKSNWSQSPEIKEPGGRRFVGGGEAGGLFSISASGAPSPGDKSVTLGPQCSSLHLECTLPPTVCYFPLPVLIWKIVDLGVDSGPSFHSSPGAAVGRVLVFALRLYCGPVVIDTWTGPAFSSPVTDLLCPHEFWGQANDEQKIVVLSNHIGLKIFICYSIPANNMSGGSHVSRATCASKVSAVSGASAPLPSPASAGAALVSPETLSRHSSPLHMKQHPAPSCSSHRVYMESPKR</sequence>
<proteinExistence type="predicted"/>
<keyword evidence="3" id="KW-1185">Reference proteome</keyword>
<reference evidence="2 3" key="1">
    <citation type="journal article" date="2019" name="Commun. Biol.">
        <title>The bagworm genome reveals a unique fibroin gene that provides high tensile strength.</title>
        <authorList>
            <person name="Kono N."/>
            <person name="Nakamura H."/>
            <person name="Ohtoshi R."/>
            <person name="Tomita M."/>
            <person name="Numata K."/>
            <person name="Arakawa K."/>
        </authorList>
    </citation>
    <scope>NUCLEOTIDE SEQUENCE [LARGE SCALE GENOMIC DNA]</scope>
</reference>
<dbReference type="AlphaFoldDB" id="A0A4C1YRF2"/>
<comment type="caution">
    <text evidence="2">The sequence shown here is derived from an EMBL/GenBank/DDBJ whole genome shotgun (WGS) entry which is preliminary data.</text>
</comment>
<protein>
    <submittedName>
        <fullName evidence="2">Uncharacterized protein</fullName>
    </submittedName>
</protein>
<dbReference type="OrthoDB" id="7485735at2759"/>
<name>A0A4C1YRF2_EUMVA</name>
<dbReference type="Proteomes" id="UP000299102">
    <property type="component" value="Unassembled WGS sequence"/>
</dbReference>
<evidence type="ECO:0000256" key="1">
    <source>
        <dbReference type="SAM" id="MobiDB-lite"/>
    </source>
</evidence>
<dbReference type="EMBL" id="BGZK01001333">
    <property type="protein sequence ID" value="GBP77492.1"/>
    <property type="molecule type" value="Genomic_DNA"/>
</dbReference>
<feature type="region of interest" description="Disordered" evidence="1">
    <location>
        <begin position="211"/>
        <end position="239"/>
    </location>
</feature>
<evidence type="ECO:0000313" key="2">
    <source>
        <dbReference type="EMBL" id="GBP77492.1"/>
    </source>
</evidence>
<gene>
    <name evidence="2" type="ORF">EVAR_62568_1</name>
</gene>
<accession>A0A4C1YRF2</accession>
<organism evidence="2 3">
    <name type="scientific">Eumeta variegata</name>
    <name type="common">Bagworm moth</name>
    <name type="synonym">Eumeta japonica</name>
    <dbReference type="NCBI Taxonomy" id="151549"/>
    <lineage>
        <taxon>Eukaryota</taxon>
        <taxon>Metazoa</taxon>
        <taxon>Ecdysozoa</taxon>
        <taxon>Arthropoda</taxon>
        <taxon>Hexapoda</taxon>
        <taxon>Insecta</taxon>
        <taxon>Pterygota</taxon>
        <taxon>Neoptera</taxon>
        <taxon>Endopterygota</taxon>
        <taxon>Lepidoptera</taxon>
        <taxon>Glossata</taxon>
        <taxon>Ditrysia</taxon>
        <taxon>Tineoidea</taxon>
        <taxon>Psychidae</taxon>
        <taxon>Oiketicinae</taxon>
        <taxon>Eumeta</taxon>
    </lineage>
</organism>